<evidence type="ECO:0000313" key="6">
    <source>
        <dbReference type="EMBL" id="KAK6917913.1"/>
    </source>
</evidence>
<evidence type="ECO:0000256" key="3">
    <source>
        <dbReference type="PROSITE-ProRule" id="PRU10133"/>
    </source>
</evidence>
<dbReference type="SUPFAM" id="SSF54495">
    <property type="entry name" value="UBC-like"/>
    <property type="match status" value="1"/>
</dbReference>
<comment type="similarity">
    <text evidence="4">Belongs to the ubiquitin-conjugating enzyme family.</text>
</comment>
<dbReference type="EMBL" id="JBAMMX010000022">
    <property type="protein sequence ID" value="KAK6917913.1"/>
    <property type="molecule type" value="Genomic_DNA"/>
</dbReference>
<keyword evidence="4" id="KW-0067">ATP-binding</keyword>
<dbReference type="GO" id="GO:0016740">
    <property type="term" value="F:transferase activity"/>
    <property type="evidence" value="ECO:0007669"/>
    <property type="project" value="UniProtKB-KW"/>
</dbReference>
<dbReference type="GO" id="GO:0005524">
    <property type="term" value="F:ATP binding"/>
    <property type="evidence" value="ECO:0007669"/>
    <property type="project" value="UniProtKB-UniRule"/>
</dbReference>
<dbReference type="InterPro" id="IPR023313">
    <property type="entry name" value="UBQ-conjugating_AS"/>
</dbReference>
<dbReference type="SMART" id="SM00212">
    <property type="entry name" value="UBCc"/>
    <property type="match status" value="1"/>
</dbReference>
<sequence length="193" mass="21645">MANSNLPRRIIKVSARSSPLNSSFQFSRCLSCNFDLFSLTLSLSNLICNPMQETQRLLSEPAPGISASPSEDNMRYFNVMILGPTQSPYEGGVFKLELFLPEEYPMAAPKVRFLTKIYHPNIDKLGRICLDILKDKWSPALQIRTVLLSIQALLSAPNPDDPLSENIAKHWKANETEAVETAKEWTRLYATGA</sequence>
<dbReference type="InterPro" id="IPR016135">
    <property type="entry name" value="UBQ-conjugating_enzyme/RWD"/>
</dbReference>
<protein>
    <submittedName>
        <fullName evidence="6">Ubiquitin-conjugating enzyme E2</fullName>
    </submittedName>
</protein>
<accession>A0AAN8Z245</accession>
<dbReference type="CDD" id="cd23813">
    <property type="entry name" value="UBCc_UBE2N"/>
    <property type="match status" value="1"/>
</dbReference>
<keyword evidence="1" id="KW-0808">Transferase</keyword>
<dbReference type="Proteomes" id="UP001370490">
    <property type="component" value="Unassembled WGS sequence"/>
</dbReference>
<dbReference type="PANTHER" id="PTHR24068">
    <property type="entry name" value="UBIQUITIN-CONJUGATING ENZYME E2"/>
    <property type="match status" value="1"/>
</dbReference>
<gene>
    <name evidence="6" type="ORF">RJ641_016335</name>
</gene>
<comment type="caution">
    <text evidence="6">The sequence shown here is derived from an EMBL/GenBank/DDBJ whole genome shotgun (WGS) entry which is preliminary data.</text>
</comment>
<dbReference type="AlphaFoldDB" id="A0AAN8Z245"/>
<name>A0AAN8Z245_9MAGN</name>
<feature type="active site" description="Glycyl thioester intermediate" evidence="3">
    <location>
        <position position="129"/>
    </location>
</feature>
<dbReference type="Pfam" id="PF00179">
    <property type="entry name" value="UQ_con"/>
    <property type="match status" value="1"/>
</dbReference>
<dbReference type="PROSITE" id="PS50127">
    <property type="entry name" value="UBC_2"/>
    <property type="match status" value="1"/>
</dbReference>
<keyword evidence="2 4" id="KW-0833">Ubl conjugation pathway</keyword>
<feature type="domain" description="UBC core" evidence="5">
    <location>
        <begin position="45"/>
        <end position="191"/>
    </location>
</feature>
<dbReference type="Gene3D" id="3.10.110.10">
    <property type="entry name" value="Ubiquitin Conjugating Enzyme"/>
    <property type="match status" value="1"/>
</dbReference>
<keyword evidence="7" id="KW-1185">Reference proteome</keyword>
<organism evidence="6 7">
    <name type="scientific">Dillenia turbinata</name>
    <dbReference type="NCBI Taxonomy" id="194707"/>
    <lineage>
        <taxon>Eukaryota</taxon>
        <taxon>Viridiplantae</taxon>
        <taxon>Streptophyta</taxon>
        <taxon>Embryophyta</taxon>
        <taxon>Tracheophyta</taxon>
        <taxon>Spermatophyta</taxon>
        <taxon>Magnoliopsida</taxon>
        <taxon>eudicotyledons</taxon>
        <taxon>Gunneridae</taxon>
        <taxon>Pentapetalae</taxon>
        <taxon>Dilleniales</taxon>
        <taxon>Dilleniaceae</taxon>
        <taxon>Dillenia</taxon>
    </lineage>
</organism>
<evidence type="ECO:0000256" key="2">
    <source>
        <dbReference type="ARBA" id="ARBA00022786"/>
    </source>
</evidence>
<evidence type="ECO:0000259" key="5">
    <source>
        <dbReference type="PROSITE" id="PS50127"/>
    </source>
</evidence>
<evidence type="ECO:0000256" key="4">
    <source>
        <dbReference type="RuleBase" id="RU362109"/>
    </source>
</evidence>
<keyword evidence="4" id="KW-0547">Nucleotide-binding</keyword>
<dbReference type="PROSITE" id="PS00183">
    <property type="entry name" value="UBC_1"/>
    <property type="match status" value="1"/>
</dbReference>
<evidence type="ECO:0000313" key="7">
    <source>
        <dbReference type="Proteomes" id="UP001370490"/>
    </source>
</evidence>
<evidence type="ECO:0000256" key="1">
    <source>
        <dbReference type="ARBA" id="ARBA00022679"/>
    </source>
</evidence>
<reference evidence="6 7" key="1">
    <citation type="submission" date="2023-12" db="EMBL/GenBank/DDBJ databases">
        <title>A high-quality genome assembly for Dillenia turbinata (Dilleniales).</title>
        <authorList>
            <person name="Chanderbali A."/>
        </authorList>
    </citation>
    <scope>NUCLEOTIDE SEQUENCE [LARGE SCALE GENOMIC DNA]</scope>
    <source>
        <strain evidence="6">LSX21</strain>
        <tissue evidence="6">Leaf</tissue>
    </source>
</reference>
<dbReference type="FunFam" id="3.10.110.10:FF:000027">
    <property type="entry name" value="Ubiquitin-conjugating enzyme E2 36"/>
    <property type="match status" value="1"/>
</dbReference>
<dbReference type="InterPro" id="IPR000608">
    <property type="entry name" value="UBC"/>
</dbReference>
<proteinExistence type="inferred from homology"/>